<comment type="caution">
    <text evidence="1">The sequence shown here is derived from an EMBL/GenBank/DDBJ whole genome shotgun (WGS) entry which is preliminary data.</text>
</comment>
<organism evidence="1">
    <name type="scientific">mine drainage metagenome</name>
    <dbReference type="NCBI Taxonomy" id="410659"/>
    <lineage>
        <taxon>unclassified sequences</taxon>
        <taxon>metagenomes</taxon>
        <taxon>ecological metagenomes</taxon>
    </lineage>
</organism>
<name>E6PTX6_9ZZZZ</name>
<gene>
    <name evidence="1" type="ORF">CARN2_3861</name>
</gene>
<dbReference type="EMBL" id="CABM01000052">
    <property type="protein sequence ID" value="CBH98383.1"/>
    <property type="molecule type" value="Genomic_DNA"/>
</dbReference>
<protein>
    <submittedName>
        <fullName evidence="1">Uncharacterized protein</fullName>
    </submittedName>
</protein>
<evidence type="ECO:0000313" key="1">
    <source>
        <dbReference type="EMBL" id="CBH98383.1"/>
    </source>
</evidence>
<sequence length="66" mass="7059">MAYGPAADRKLETLLATAEHCIAVAFKQCRATAPAELLPLVDPIERLLHLDTGRRVAAKSRGCNGS</sequence>
<proteinExistence type="predicted"/>
<reference evidence="1" key="1">
    <citation type="submission" date="2009-10" db="EMBL/GenBank/DDBJ databases">
        <title>Diversity of trophic interactions inside an arsenic-rich microbial ecosystem.</title>
        <authorList>
            <person name="Bertin P.N."/>
            <person name="Heinrich-Salmeron A."/>
            <person name="Pelletier E."/>
            <person name="Goulhen-Chollet F."/>
            <person name="Arsene-Ploetze F."/>
            <person name="Gallien S."/>
            <person name="Calteau A."/>
            <person name="Vallenet D."/>
            <person name="Casiot C."/>
            <person name="Chane-Woon-Ming B."/>
            <person name="Giloteaux L."/>
            <person name="Barakat M."/>
            <person name="Bonnefoy V."/>
            <person name="Bruneel O."/>
            <person name="Chandler M."/>
            <person name="Cleiss J."/>
            <person name="Duran R."/>
            <person name="Elbaz-Poulichet F."/>
            <person name="Fonknechten N."/>
            <person name="Lauga B."/>
            <person name="Mornico D."/>
            <person name="Ortet P."/>
            <person name="Schaeffer C."/>
            <person name="Siguier P."/>
            <person name="Alexander Thil Smith A."/>
            <person name="Van Dorsselaer A."/>
            <person name="Weissenbach J."/>
            <person name="Medigue C."/>
            <person name="Le Paslier D."/>
        </authorList>
    </citation>
    <scope>NUCLEOTIDE SEQUENCE</scope>
</reference>
<dbReference type="AlphaFoldDB" id="E6PTX6"/>
<accession>E6PTX6</accession>